<proteinExistence type="evidence at protein level"/>
<reference evidence="1" key="1">
    <citation type="journal article" date="1991" name="FEBS Lett.">
        <title>Correlation of apoproteins with the genes of the major chlorophyll a/b binding protein of photosystem II in Arabidopsis thaliana. Confirmation for the presence of a third member of the LHC IIb gene family.</title>
        <authorList>
            <person name="Morishige D.T."/>
            <person name="Thornber J.P."/>
        </authorList>
    </citation>
    <scope>PROTEIN SEQUENCE</scope>
</reference>
<protein>
    <submittedName>
        <fullName evidence="1">Chlorophyll a/b-binding protein type III</fullName>
    </submittedName>
</protein>
<keyword id="KW-0903">Direct protein sequencing</keyword>
<accession>Q7M1L2</accession>
<organism evidence="1">
    <name type="scientific">Arabidopsis thaliana</name>
    <name type="common">Mouse-ear cress</name>
    <dbReference type="NCBI Taxonomy" id="3702"/>
    <lineage>
        <taxon>Eukaryota</taxon>
        <taxon>Viridiplantae</taxon>
        <taxon>Streptophyta</taxon>
        <taxon>Embryophyta</taxon>
        <taxon>Tracheophyta</taxon>
        <taxon>Spermatophyta</taxon>
        <taxon>Magnoliopsida</taxon>
        <taxon>eudicotyledons</taxon>
        <taxon>Gunneridae</taxon>
        <taxon>Pentapetalae</taxon>
        <taxon>rosids</taxon>
        <taxon>malvids</taxon>
        <taxon>Brassicales</taxon>
        <taxon>Brassicaceae</taxon>
        <taxon>Camelineae</taxon>
        <taxon>Arabidopsis</taxon>
    </lineage>
</organism>
<name>Q7M1L2_ARATH</name>
<feature type="non-terminal residue" evidence="1">
    <location>
        <position position="48"/>
    </location>
</feature>
<sequence length="48" mass="5230">GNDLGYGPDRVKYLGPFSVQTSVYLLGARGYITPEVLQKGVVTFKEPV</sequence>
<feature type="non-terminal residue" evidence="1">
    <location>
        <position position="1"/>
    </location>
</feature>
<dbReference type="AlphaFoldDB" id="Q7M1L2"/>
<evidence type="ECO:0000313" key="1">
    <source>
        <dbReference type="PIR" id="S19612"/>
    </source>
</evidence>
<dbReference type="PIR" id="S19612">
    <property type="entry name" value="S19612"/>
</dbReference>